<name>A0A7S4BF00_CHRCT</name>
<reference evidence="1" key="1">
    <citation type="submission" date="2021-01" db="EMBL/GenBank/DDBJ databases">
        <authorList>
            <person name="Corre E."/>
            <person name="Pelletier E."/>
            <person name="Niang G."/>
            <person name="Scheremetjew M."/>
            <person name="Finn R."/>
            <person name="Kale V."/>
            <person name="Holt S."/>
            <person name="Cochrane G."/>
            <person name="Meng A."/>
            <person name="Brown T."/>
            <person name="Cohen L."/>
        </authorList>
    </citation>
    <scope>NUCLEOTIDE SEQUENCE</scope>
    <source>
        <strain evidence="1">CCMP645</strain>
    </source>
</reference>
<proteinExistence type="predicted"/>
<sequence>MADSIVDGPLVMGTQQQYFVRNSRLKQGVEGTSMNYVFVGTEGAPESSPTGQVTTEDSTPAVAAKPYLIEEDGVWSILVPKLVKGSVGPLSSSQDDTVVPMSQVYVARPGDTARTINTGIQGMRALLITPAVYDLNGTVVITESNFVVLGLGFATLVSRNGHSALQVSENAAGVRVAGVLFESGSALKADAISSPLVEWAGPDGVASDLFTRAGSFSNSPSRCLQVRQDVHARIGGDGVVVDNTWMWHADHDDCGGASDGAFSGNGLVVQGRNVVAYGLKVEHMMRNLVEWYGENGETYLYQSELPYHAPTFNGVGYYVHPSVRSHKALAIGVYIVGDLIAQTGIRVPPTANLKNAFAWVITGAHSQFHSVVCTNTSTCYFGQRCTYNACYQYELPQVLKGGGVGSLPRPALSEDRSGYSTGGEGYLPEFA</sequence>
<evidence type="ECO:0000313" key="1">
    <source>
        <dbReference type="EMBL" id="CAE0763805.1"/>
    </source>
</evidence>
<organism evidence="1">
    <name type="scientific">Chrysotila carterae</name>
    <name type="common">Marine alga</name>
    <name type="synonym">Syracosphaera carterae</name>
    <dbReference type="NCBI Taxonomy" id="13221"/>
    <lineage>
        <taxon>Eukaryota</taxon>
        <taxon>Haptista</taxon>
        <taxon>Haptophyta</taxon>
        <taxon>Prymnesiophyceae</taxon>
        <taxon>Isochrysidales</taxon>
        <taxon>Isochrysidaceae</taxon>
        <taxon>Chrysotila</taxon>
    </lineage>
</organism>
<dbReference type="InterPro" id="IPR012334">
    <property type="entry name" value="Pectin_lyas_fold"/>
</dbReference>
<dbReference type="AlphaFoldDB" id="A0A7S4BF00"/>
<gene>
    <name evidence="1" type="ORF">PCAR00345_LOCUS16417</name>
</gene>
<dbReference type="EMBL" id="HBIZ01025924">
    <property type="protein sequence ID" value="CAE0763805.1"/>
    <property type="molecule type" value="Transcribed_RNA"/>
</dbReference>
<protein>
    <submittedName>
        <fullName evidence="1">Uncharacterized protein</fullName>
    </submittedName>
</protein>
<dbReference type="Gene3D" id="2.160.20.10">
    <property type="entry name" value="Single-stranded right-handed beta-helix, Pectin lyase-like"/>
    <property type="match status" value="1"/>
</dbReference>
<accession>A0A7S4BF00</accession>